<feature type="compositionally biased region" description="Low complexity" evidence="1">
    <location>
        <begin position="74"/>
        <end position="98"/>
    </location>
</feature>
<dbReference type="PANTHER" id="PTHR42068:SF1">
    <property type="entry name" value="YALI0B18964P"/>
    <property type="match status" value="1"/>
</dbReference>
<feature type="compositionally biased region" description="Polar residues" evidence="1">
    <location>
        <begin position="245"/>
        <end position="255"/>
    </location>
</feature>
<proteinExistence type="predicted"/>
<feature type="compositionally biased region" description="Polar residues" evidence="1">
    <location>
        <begin position="56"/>
        <end position="68"/>
    </location>
</feature>
<dbReference type="PANTHER" id="PTHR42068">
    <property type="entry name" value="YALI0B18964P"/>
    <property type="match status" value="1"/>
</dbReference>
<feature type="compositionally biased region" description="Basic residues" evidence="1">
    <location>
        <begin position="885"/>
        <end position="894"/>
    </location>
</feature>
<feature type="compositionally biased region" description="Low complexity" evidence="1">
    <location>
        <begin position="160"/>
        <end position="172"/>
    </location>
</feature>
<accession>A0A2J6QFM4</accession>
<evidence type="ECO:0000256" key="1">
    <source>
        <dbReference type="SAM" id="MobiDB-lite"/>
    </source>
</evidence>
<feature type="region of interest" description="Disordered" evidence="1">
    <location>
        <begin position="860"/>
        <end position="912"/>
    </location>
</feature>
<dbReference type="STRING" id="1745343.A0A2J6QFM4"/>
<protein>
    <submittedName>
        <fullName evidence="2">Uncharacterized protein</fullName>
    </submittedName>
</protein>
<feature type="region of interest" description="Disordered" evidence="1">
    <location>
        <begin position="739"/>
        <end position="767"/>
    </location>
</feature>
<dbReference type="OrthoDB" id="5396252at2759"/>
<gene>
    <name evidence="2" type="ORF">NA56DRAFT_469815</name>
</gene>
<keyword evidence="3" id="KW-1185">Reference proteome</keyword>
<feature type="compositionally biased region" description="Basic and acidic residues" evidence="1">
    <location>
        <begin position="462"/>
        <end position="474"/>
    </location>
</feature>
<feature type="compositionally biased region" description="Polar residues" evidence="1">
    <location>
        <begin position="99"/>
        <end position="109"/>
    </location>
</feature>
<feature type="compositionally biased region" description="Acidic residues" evidence="1">
    <location>
        <begin position="871"/>
        <end position="880"/>
    </location>
</feature>
<feature type="region of interest" description="Disordered" evidence="1">
    <location>
        <begin position="220"/>
        <end position="349"/>
    </location>
</feature>
<feature type="compositionally biased region" description="Polar residues" evidence="1">
    <location>
        <begin position="530"/>
        <end position="540"/>
    </location>
</feature>
<feature type="region of interest" description="Disordered" evidence="1">
    <location>
        <begin position="529"/>
        <end position="584"/>
    </location>
</feature>
<organism evidence="2 3">
    <name type="scientific">Hyaloscypha hepaticicola</name>
    <dbReference type="NCBI Taxonomy" id="2082293"/>
    <lineage>
        <taxon>Eukaryota</taxon>
        <taxon>Fungi</taxon>
        <taxon>Dikarya</taxon>
        <taxon>Ascomycota</taxon>
        <taxon>Pezizomycotina</taxon>
        <taxon>Leotiomycetes</taxon>
        <taxon>Helotiales</taxon>
        <taxon>Hyaloscyphaceae</taxon>
        <taxon>Hyaloscypha</taxon>
    </lineage>
</organism>
<feature type="compositionally biased region" description="Basic and acidic residues" evidence="1">
    <location>
        <begin position="110"/>
        <end position="123"/>
    </location>
</feature>
<feature type="compositionally biased region" description="Polar residues" evidence="1">
    <location>
        <begin position="307"/>
        <end position="316"/>
    </location>
</feature>
<feature type="compositionally biased region" description="Basic and acidic residues" evidence="1">
    <location>
        <begin position="320"/>
        <end position="329"/>
    </location>
</feature>
<dbReference type="Proteomes" id="UP000235672">
    <property type="component" value="Unassembled WGS sequence"/>
</dbReference>
<evidence type="ECO:0000313" key="2">
    <source>
        <dbReference type="EMBL" id="PMD25073.1"/>
    </source>
</evidence>
<feature type="region of interest" description="Disordered" evidence="1">
    <location>
        <begin position="650"/>
        <end position="693"/>
    </location>
</feature>
<feature type="compositionally biased region" description="Acidic residues" evidence="1">
    <location>
        <begin position="475"/>
        <end position="491"/>
    </location>
</feature>
<sequence length="912" mass="99272">MPRFPKAFARRKSSANVFEDVGPEVPVVEHSFKVFERGDTASKSFDGGVKLAKVGSPNNRPRTSQLDTENMFENLGNNRGSGTSNNTSLTTDNSSRLSAASTAPSSTDNPGRDEWKSPHDKPYDNIPLPPVPRSTSSFSLRNAGRTLSWGRNKPMPPSPKGSESPKSESQSSGRERAVTASSYASTAKPPPVLEKNLGLSLGGDFAEMFSGFDKRRSTILDAEENRAMSQSPETLSPGPADRLLTNRQNPPSSLSIDKRKDIEPSPYSWSSQHSRDGLISRFSPSHPSPRQDDTPSPPPVPAHGPSRVNNGSTSSFARLPRKDVGETALRRTSAQYGRRQSVVDDSVDEDARLLKESVTASRRMNDPGYKVRDSWALPSTSGYKVDDSTIATWRTGSTETTPKAKRTELRETEDNLFDNQIAASANLAQKYQERAQSAPMAKQALPNRVMTPAQFERYKQDQERLRSFGEQSKDDADEDEEETYDDDEDEAEKARQMAKQRRKQEAHMALYRQQMMKVTGEAVPVRPNMFASQSSPNLLNSGDGEEEDEEVPLGILQAHGFPNKNKPPMRNSGSNPNLRAPSAMGGGGGALPVFARNLPQDPYFGAGLVNPMHRESLAFGAGSAASVSGEPSRGLPPGGLVGVIATEERSRAMRRGSPNAQGTYSQPPPSNGFNGMQAPPSAAGSMYNGMGPNGPMGPMGPGMMNPMMLTPGDQAQIQMSQQMQQFMAMQMQFMQMMTTGQGAPPQSGHQSHNSIGEIPRPASANQIRPVNPHQRTMTMMEPNAAPWMNRNSVYTPSMHGNGGYAPSIAPSERSNVGLPGRYRPVSHAPPLTHQNKANIRTSTMMSGGLGGWGNKLASTTIRPVKKTGNASDEDDEEGWEEMAKKREKKKSSWRTKKDKDPIGLNETLGYVQ</sequence>
<feature type="region of interest" description="Disordered" evidence="1">
    <location>
        <begin position="38"/>
        <end position="198"/>
    </location>
</feature>
<name>A0A2J6QFM4_9HELO</name>
<feature type="region of interest" description="Disordered" evidence="1">
    <location>
        <begin position="462"/>
        <end position="506"/>
    </location>
</feature>
<dbReference type="AlphaFoldDB" id="A0A2J6QFM4"/>
<reference evidence="2 3" key="1">
    <citation type="submission" date="2016-05" db="EMBL/GenBank/DDBJ databases">
        <title>A degradative enzymes factory behind the ericoid mycorrhizal symbiosis.</title>
        <authorList>
            <consortium name="DOE Joint Genome Institute"/>
            <person name="Martino E."/>
            <person name="Morin E."/>
            <person name="Grelet G."/>
            <person name="Kuo A."/>
            <person name="Kohler A."/>
            <person name="Daghino S."/>
            <person name="Barry K."/>
            <person name="Choi C."/>
            <person name="Cichocki N."/>
            <person name="Clum A."/>
            <person name="Copeland A."/>
            <person name="Hainaut M."/>
            <person name="Haridas S."/>
            <person name="Labutti K."/>
            <person name="Lindquist E."/>
            <person name="Lipzen A."/>
            <person name="Khouja H.-R."/>
            <person name="Murat C."/>
            <person name="Ohm R."/>
            <person name="Olson A."/>
            <person name="Spatafora J."/>
            <person name="Veneault-Fourrey C."/>
            <person name="Henrissat B."/>
            <person name="Grigoriev I."/>
            <person name="Martin F."/>
            <person name="Perotto S."/>
        </authorList>
    </citation>
    <scope>NUCLEOTIDE SEQUENCE [LARGE SCALE GENOMIC DNA]</scope>
    <source>
        <strain evidence="2 3">UAMH 7357</strain>
    </source>
</reference>
<evidence type="ECO:0000313" key="3">
    <source>
        <dbReference type="Proteomes" id="UP000235672"/>
    </source>
</evidence>
<dbReference type="EMBL" id="KZ613471">
    <property type="protein sequence ID" value="PMD25073.1"/>
    <property type="molecule type" value="Genomic_DNA"/>
</dbReference>